<keyword evidence="11" id="KW-1185">Reference proteome</keyword>
<feature type="transmembrane region" description="Helical" evidence="9">
    <location>
        <begin position="84"/>
        <end position="104"/>
    </location>
</feature>
<protein>
    <submittedName>
        <fullName evidence="10">Uncharacterized protein</fullName>
    </submittedName>
</protein>
<feature type="transmembrane region" description="Helical" evidence="9">
    <location>
        <begin position="193"/>
        <end position="215"/>
    </location>
</feature>
<keyword evidence="6 7" id="KW-0472">Membrane</keyword>
<comment type="similarity">
    <text evidence="2 7">Belongs to the purine-cytosine permease (2.A.39) family.</text>
</comment>
<dbReference type="PIRSF" id="PIRSF002744">
    <property type="entry name" value="Pur-cyt_permease"/>
    <property type="match status" value="1"/>
</dbReference>
<dbReference type="GO" id="GO:0022857">
    <property type="term" value="F:transmembrane transporter activity"/>
    <property type="evidence" value="ECO:0007669"/>
    <property type="project" value="InterPro"/>
</dbReference>
<feature type="transmembrane region" description="Helical" evidence="9">
    <location>
        <begin position="367"/>
        <end position="387"/>
    </location>
</feature>
<dbReference type="InterPro" id="IPR026030">
    <property type="entry name" value="Pur-cyt_permease_Fcy2/21/22"/>
</dbReference>
<gene>
    <name evidence="10" type="ORF">N7458_005071</name>
</gene>
<evidence type="ECO:0000256" key="2">
    <source>
        <dbReference type="ARBA" id="ARBA00008974"/>
    </source>
</evidence>
<feature type="transmembrane region" description="Helical" evidence="9">
    <location>
        <begin position="146"/>
        <end position="163"/>
    </location>
</feature>
<organism evidence="10 11">
    <name type="scientific">Penicillium daleae</name>
    <dbReference type="NCBI Taxonomy" id="63821"/>
    <lineage>
        <taxon>Eukaryota</taxon>
        <taxon>Fungi</taxon>
        <taxon>Dikarya</taxon>
        <taxon>Ascomycota</taxon>
        <taxon>Pezizomycotina</taxon>
        <taxon>Eurotiomycetes</taxon>
        <taxon>Eurotiomycetidae</taxon>
        <taxon>Eurotiales</taxon>
        <taxon>Aspergillaceae</taxon>
        <taxon>Penicillium</taxon>
    </lineage>
</organism>
<sequence length="516" mass="56898">MADPGMIERQSPTYNKYTTGKEMKETPVSKASSPTEVELGMSYQSESNNVWSKISRWINLIGAEEYGVEQIPEDVRTDQNPRDLFTFFFSANCGTASIALGYLGPTLFYLGWWDSFLCCLFFNLIGAIPAAWLATFGPKMGLRTMILPRFCFGWWPAKVLVLLNCLNQIGWAMVNCIAGATIFYDVGDGKLPMAVAVLIIGLAAVIVGLFGYHLVHVYERWSWIAMLICFCILAGFGAPHFVNVPMGKGPRRNLSTDYGVYMRSDTPPWKCFLYAFLGLFTSQFLIEALGAAIGTLVFSSNPVFTAAYNSGGLGGLIGQCFQGHGAGVTGFGKFVQLILSFSTVAVIITNIYSLGLSIQMMSKKLLIIPRVVWSLIGAVIFLAAAIGGRNNLEAVMSDFLNICAYWLTPFCTILMVEHFVFRRGYTTYDVSAAFDRKRLPLGIAAFSVFVIGTVLALLCMSQTWWVGPIALKVGNAPYGTDISWELSLGAVTLLYIPLRYLERKYTGFKSEFEGDI</sequence>
<comment type="subcellular location">
    <subcellularLocation>
        <location evidence="1">Membrane</location>
        <topology evidence="1">Multi-pass membrane protein</topology>
    </subcellularLocation>
</comment>
<keyword evidence="4 9" id="KW-0812">Transmembrane</keyword>
<keyword evidence="3 7" id="KW-0813">Transport</keyword>
<dbReference type="Pfam" id="PF02133">
    <property type="entry name" value="Transp_cyt_pur"/>
    <property type="match status" value="2"/>
</dbReference>
<accession>A0AAD6C931</accession>
<dbReference type="InterPro" id="IPR001248">
    <property type="entry name" value="Pur-cyt_permease"/>
</dbReference>
<evidence type="ECO:0000256" key="7">
    <source>
        <dbReference type="PIRNR" id="PIRNR002744"/>
    </source>
</evidence>
<feature type="transmembrane region" description="Helical" evidence="9">
    <location>
        <begin position="271"/>
        <end position="298"/>
    </location>
</feature>
<reference evidence="10" key="1">
    <citation type="submission" date="2022-12" db="EMBL/GenBank/DDBJ databases">
        <authorList>
            <person name="Petersen C."/>
        </authorList>
    </citation>
    <scope>NUCLEOTIDE SEQUENCE</scope>
    <source>
        <strain evidence="10">IBT 16125</strain>
    </source>
</reference>
<evidence type="ECO:0000256" key="3">
    <source>
        <dbReference type="ARBA" id="ARBA00022448"/>
    </source>
</evidence>
<dbReference type="GO" id="GO:0005886">
    <property type="term" value="C:plasma membrane"/>
    <property type="evidence" value="ECO:0007669"/>
    <property type="project" value="TreeGrafter"/>
</dbReference>
<feature type="transmembrane region" description="Helical" evidence="9">
    <location>
        <begin position="221"/>
        <end position="242"/>
    </location>
</feature>
<reference evidence="10" key="2">
    <citation type="journal article" date="2023" name="IMA Fungus">
        <title>Comparative genomic study of the Penicillium genus elucidates a diverse pangenome and 15 lateral gene transfer events.</title>
        <authorList>
            <person name="Petersen C."/>
            <person name="Sorensen T."/>
            <person name="Nielsen M.R."/>
            <person name="Sondergaard T.E."/>
            <person name="Sorensen J.L."/>
            <person name="Fitzpatrick D.A."/>
            <person name="Frisvad J.C."/>
            <person name="Nielsen K.L."/>
        </authorList>
    </citation>
    <scope>NUCLEOTIDE SEQUENCE</scope>
    <source>
        <strain evidence="10">IBT 16125</strain>
    </source>
</reference>
<keyword evidence="5 9" id="KW-1133">Transmembrane helix</keyword>
<evidence type="ECO:0000256" key="9">
    <source>
        <dbReference type="SAM" id="Phobius"/>
    </source>
</evidence>
<dbReference type="PANTHER" id="PTHR31806:SF1">
    <property type="entry name" value="PURINE-CYTOSINE PERMEASE FCY2-RELATED"/>
    <property type="match status" value="1"/>
</dbReference>
<dbReference type="GeneID" id="81598696"/>
<dbReference type="PANTHER" id="PTHR31806">
    <property type="entry name" value="PURINE-CYTOSINE PERMEASE FCY2-RELATED"/>
    <property type="match status" value="1"/>
</dbReference>
<evidence type="ECO:0000256" key="6">
    <source>
        <dbReference type="ARBA" id="ARBA00023136"/>
    </source>
</evidence>
<feature type="region of interest" description="Disordered" evidence="8">
    <location>
        <begin position="1"/>
        <end position="31"/>
    </location>
</feature>
<feature type="transmembrane region" description="Helical" evidence="9">
    <location>
        <begin position="484"/>
        <end position="501"/>
    </location>
</feature>
<feature type="transmembrane region" description="Helical" evidence="9">
    <location>
        <begin position="441"/>
        <end position="464"/>
    </location>
</feature>
<dbReference type="RefSeq" id="XP_056767071.1">
    <property type="nucleotide sequence ID" value="XM_056908453.1"/>
</dbReference>
<evidence type="ECO:0000313" key="10">
    <source>
        <dbReference type="EMBL" id="KAJ5454115.1"/>
    </source>
</evidence>
<feature type="transmembrane region" description="Helical" evidence="9">
    <location>
        <begin position="399"/>
        <end position="420"/>
    </location>
</feature>
<dbReference type="AlphaFoldDB" id="A0AAD6C931"/>
<dbReference type="Proteomes" id="UP001213681">
    <property type="component" value="Unassembled WGS sequence"/>
</dbReference>
<feature type="transmembrane region" description="Helical" evidence="9">
    <location>
        <begin position="334"/>
        <end position="355"/>
    </location>
</feature>
<dbReference type="Gene3D" id="1.10.4160.10">
    <property type="entry name" value="Hydantoin permease"/>
    <property type="match status" value="2"/>
</dbReference>
<evidence type="ECO:0000313" key="11">
    <source>
        <dbReference type="Proteomes" id="UP001213681"/>
    </source>
</evidence>
<dbReference type="EMBL" id="JAPVEA010000005">
    <property type="protein sequence ID" value="KAJ5454115.1"/>
    <property type="molecule type" value="Genomic_DNA"/>
</dbReference>
<evidence type="ECO:0000256" key="8">
    <source>
        <dbReference type="SAM" id="MobiDB-lite"/>
    </source>
</evidence>
<name>A0AAD6C931_9EURO</name>
<evidence type="ECO:0000256" key="1">
    <source>
        <dbReference type="ARBA" id="ARBA00004141"/>
    </source>
</evidence>
<evidence type="ECO:0000256" key="5">
    <source>
        <dbReference type="ARBA" id="ARBA00022989"/>
    </source>
</evidence>
<evidence type="ECO:0000256" key="4">
    <source>
        <dbReference type="ARBA" id="ARBA00022692"/>
    </source>
</evidence>
<feature type="transmembrane region" description="Helical" evidence="9">
    <location>
        <begin position="110"/>
        <end position="134"/>
    </location>
</feature>
<comment type="caution">
    <text evidence="10">The sequence shown here is derived from an EMBL/GenBank/DDBJ whole genome shotgun (WGS) entry which is preliminary data.</text>
</comment>
<proteinExistence type="inferred from homology"/>